<evidence type="ECO:0000313" key="3">
    <source>
        <dbReference type="Proteomes" id="UP000245591"/>
    </source>
</evidence>
<gene>
    <name evidence="2" type="ORF">BB558_006839</name>
</gene>
<comment type="caution">
    <text evidence="2">The sequence shown here is derived from an EMBL/GenBank/DDBJ whole genome shotgun (WGS) entry which is preliminary data.</text>
</comment>
<keyword evidence="3" id="KW-1185">Reference proteome</keyword>
<protein>
    <submittedName>
        <fullName evidence="2">Uncharacterized protein</fullName>
    </submittedName>
</protein>
<organism evidence="2 3">
    <name type="scientific">Smittium angustum</name>
    <dbReference type="NCBI Taxonomy" id="133377"/>
    <lineage>
        <taxon>Eukaryota</taxon>
        <taxon>Fungi</taxon>
        <taxon>Fungi incertae sedis</taxon>
        <taxon>Zoopagomycota</taxon>
        <taxon>Kickxellomycotina</taxon>
        <taxon>Harpellomycetes</taxon>
        <taxon>Harpellales</taxon>
        <taxon>Legeriomycetaceae</taxon>
        <taxon>Smittium</taxon>
    </lineage>
</organism>
<feature type="non-terminal residue" evidence="2">
    <location>
        <position position="101"/>
    </location>
</feature>
<reference evidence="2 3" key="1">
    <citation type="journal article" date="2018" name="MBio">
        <title>Comparative Genomics Reveals the Core Gene Toolbox for the Fungus-Insect Symbiosis.</title>
        <authorList>
            <person name="Wang Y."/>
            <person name="Stata M."/>
            <person name="Wang W."/>
            <person name="Stajich J.E."/>
            <person name="White M.M."/>
            <person name="Moncalvo J.M."/>
        </authorList>
    </citation>
    <scope>NUCLEOTIDE SEQUENCE [LARGE SCALE GENOMIC DNA]</scope>
    <source>
        <strain evidence="2 3">AUS-126-30</strain>
    </source>
</reference>
<dbReference type="AlphaFoldDB" id="A0A2U1IWM6"/>
<feature type="region of interest" description="Disordered" evidence="1">
    <location>
        <begin position="63"/>
        <end position="88"/>
    </location>
</feature>
<accession>A0A2U1IWM6</accession>
<feature type="compositionally biased region" description="Basic and acidic residues" evidence="1">
    <location>
        <begin position="74"/>
        <end position="84"/>
    </location>
</feature>
<sequence>MTIPRMPHFADPWQYFKVIKNISSPWQSRVEAPGSIPGQAQSYGVVVITSALHADPTLSPSWPGFDSPLRSKHHSAEEARKAHNLEVPGSKPGGAIFCSFE</sequence>
<dbReference type="Proteomes" id="UP000245591">
    <property type="component" value="Unassembled WGS sequence"/>
</dbReference>
<name>A0A2U1IWM6_SMIAN</name>
<evidence type="ECO:0000313" key="2">
    <source>
        <dbReference type="EMBL" id="PVZ97209.1"/>
    </source>
</evidence>
<evidence type="ECO:0000256" key="1">
    <source>
        <dbReference type="SAM" id="MobiDB-lite"/>
    </source>
</evidence>
<dbReference type="EMBL" id="MBFU01000916">
    <property type="protein sequence ID" value="PVZ97209.1"/>
    <property type="molecule type" value="Genomic_DNA"/>
</dbReference>
<proteinExistence type="predicted"/>